<dbReference type="InterPro" id="IPR015125">
    <property type="entry name" value="53-BP1_Tudor"/>
</dbReference>
<dbReference type="Pfam" id="PF09038">
    <property type="entry name" value="53-BP1_Tudor"/>
    <property type="match status" value="1"/>
</dbReference>
<name>A0ABD0QTM1_CIRMR</name>
<comment type="caution">
    <text evidence="3">The sequence shown here is derived from an EMBL/GenBank/DDBJ whole genome shotgun (WGS) entry which is preliminary data.</text>
</comment>
<feature type="compositionally biased region" description="Polar residues" evidence="1">
    <location>
        <begin position="35"/>
        <end position="55"/>
    </location>
</feature>
<keyword evidence="4" id="KW-1185">Reference proteome</keyword>
<feature type="region of interest" description="Disordered" evidence="1">
    <location>
        <begin position="1"/>
        <end position="55"/>
    </location>
</feature>
<dbReference type="SUPFAM" id="SSF63748">
    <property type="entry name" value="Tudor/PWWP/MBT"/>
    <property type="match status" value="1"/>
</dbReference>
<evidence type="ECO:0000259" key="2">
    <source>
        <dbReference type="Pfam" id="PF09038"/>
    </source>
</evidence>
<evidence type="ECO:0000313" key="4">
    <source>
        <dbReference type="Proteomes" id="UP001529510"/>
    </source>
</evidence>
<feature type="non-terminal residue" evidence="3">
    <location>
        <position position="115"/>
    </location>
</feature>
<feature type="compositionally biased region" description="Basic and acidic residues" evidence="1">
    <location>
        <begin position="16"/>
        <end position="27"/>
    </location>
</feature>
<accession>A0ABD0QTM1</accession>
<dbReference type="Gene3D" id="2.30.30.140">
    <property type="match status" value="1"/>
</dbReference>
<dbReference type="PANTHER" id="PTHR15321">
    <property type="entry name" value="TUMOR SUPPRESSOR P53-BINDING PROTEIN 1"/>
    <property type="match status" value="1"/>
</dbReference>
<dbReference type="EMBL" id="JAMKFB020000007">
    <property type="protein sequence ID" value="KAL0188611.1"/>
    <property type="molecule type" value="Genomic_DNA"/>
</dbReference>
<evidence type="ECO:0000313" key="3">
    <source>
        <dbReference type="EMBL" id="KAL0188611.1"/>
    </source>
</evidence>
<proteinExistence type="predicted"/>
<dbReference type="Proteomes" id="UP001529510">
    <property type="component" value="Unassembled WGS sequence"/>
</dbReference>
<organism evidence="3 4">
    <name type="scientific">Cirrhinus mrigala</name>
    <name type="common">Mrigala</name>
    <dbReference type="NCBI Taxonomy" id="683832"/>
    <lineage>
        <taxon>Eukaryota</taxon>
        <taxon>Metazoa</taxon>
        <taxon>Chordata</taxon>
        <taxon>Craniata</taxon>
        <taxon>Vertebrata</taxon>
        <taxon>Euteleostomi</taxon>
        <taxon>Actinopterygii</taxon>
        <taxon>Neopterygii</taxon>
        <taxon>Teleostei</taxon>
        <taxon>Ostariophysi</taxon>
        <taxon>Cypriniformes</taxon>
        <taxon>Cyprinidae</taxon>
        <taxon>Labeoninae</taxon>
        <taxon>Labeonini</taxon>
        <taxon>Cirrhinus</taxon>
    </lineage>
</organism>
<protein>
    <recommendedName>
        <fullName evidence="2">Tumour suppressor p53-binding protein-1 Tudor domain-containing protein</fullName>
    </recommendedName>
</protein>
<feature type="non-terminal residue" evidence="3">
    <location>
        <position position="1"/>
    </location>
</feature>
<dbReference type="AlphaFoldDB" id="A0ABD0QTM1"/>
<reference evidence="3 4" key="1">
    <citation type="submission" date="2024-05" db="EMBL/GenBank/DDBJ databases">
        <title>Genome sequencing and assembly of Indian major carp, Cirrhinus mrigala (Hamilton, 1822).</title>
        <authorList>
            <person name="Mohindra V."/>
            <person name="Chowdhury L.M."/>
            <person name="Lal K."/>
            <person name="Jena J.K."/>
        </authorList>
    </citation>
    <scope>NUCLEOTIDE SEQUENCE [LARGE SCALE GENOMIC DNA]</scope>
    <source>
        <strain evidence="3">CM1030</strain>
        <tissue evidence="3">Blood</tissue>
    </source>
</reference>
<gene>
    <name evidence="3" type="ORF">M9458_015710</name>
</gene>
<feature type="domain" description="Tumour suppressor p53-binding protein-1 Tudor" evidence="2">
    <location>
        <begin position="59"/>
        <end position="115"/>
    </location>
</feature>
<dbReference type="PANTHER" id="PTHR15321:SF3">
    <property type="entry name" value="TP53-BINDING PROTEIN 1"/>
    <property type="match status" value="1"/>
</dbReference>
<dbReference type="InterPro" id="IPR047252">
    <property type="entry name" value="TP53BP1-like"/>
</dbReference>
<evidence type="ECO:0000256" key="1">
    <source>
        <dbReference type="SAM" id="MobiDB-lite"/>
    </source>
</evidence>
<sequence>TGQRGGAHGQGASSSEEEHFAQRHVEARGSPVEPSATSRSDSLNTTSPDNSAGSSSFVGLRVLANITRDLGENRFRLLFDDNQECEVQGKDILLCDPIPLETEVTALTEEEYFNI</sequence>